<sequence>MTTQSMPAYGIQSKDTQEASSGGEAHVLNSPTVGRHSVIVPPGSYPSVPSSSIGILHVLGYTPAEGEQNVPVVVNFNCTADLAAGSHIRLVVGRRAVGTKVRELGPPGHGHWQLEANVPLFSRHTTTSPNLPLTIQALADDKTVLDSVTFGEFTYCESEREKNPPTMMRKHTPSLSSNSSALTRTAPTVAASLPESSDRLRRRSKPYSRPSTPASSSDSEAGQSQAQKSLARPQPQTQGLRRMRQAIDISEDGATASLDIMVVLDSFCYNWDDLEMQAGRRLVRFSRIRDGNKLLVSAERISPSDYDAKDIVISCIYRDETDSCCVTSVDIIHLLQRLVAAEFVVEEKNRIRRNLEGLRPTTVSKSRPGFEGLFQRIMDFPDPKPRKIEKDLKVFDWKLLPQALDKIISKYSLSNFGPIPTKESSQSVSYQAPAQRTHIQPKLEFCPSFGDGVHLEGSHGSQSHFSQFSQPSCLRQSPQLESPIEDSLFYHMPEDHLQSVYVNPDVVPRYYPGQESYFVPSMDPSHYPVDPSMALANAPSPMSPLSAYHPNSPWDLQSRDNVTVPSSVPADHQQRPAFDFIPSHEPFDMYSIPQYAMHTYDSFEFQTLREHSMNASLASQVA</sequence>
<dbReference type="RefSeq" id="XP_041296196.1">
    <property type="nucleotide sequence ID" value="XM_041432792.1"/>
</dbReference>
<dbReference type="GeneID" id="64695051"/>
<proteinExistence type="predicted"/>
<dbReference type="Proteomes" id="UP000823399">
    <property type="component" value="Unassembled WGS sequence"/>
</dbReference>
<dbReference type="InterPro" id="IPR055509">
    <property type="entry name" value="DUF7082"/>
</dbReference>
<name>A0A9P7FC95_9AGAM</name>
<feature type="region of interest" description="Disordered" evidence="1">
    <location>
        <begin position="156"/>
        <end position="241"/>
    </location>
</feature>
<feature type="compositionally biased region" description="Polar residues" evidence="1">
    <location>
        <begin position="220"/>
        <end position="239"/>
    </location>
</feature>
<feature type="region of interest" description="Disordered" evidence="1">
    <location>
        <begin position="1"/>
        <end position="30"/>
    </location>
</feature>
<feature type="compositionally biased region" description="Polar residues" evidence="1">
    <location>
        <begin position="173"/>
        <end position="186"/>
    </location>
</feature>
<dbReference type="PANTHER" id="PTHR39463">
    <property type="entry name" value="MEDUSA"/>
    <property type="match status" value="1"/>
</dbReference>
<evidence type="ECO:0000313" key="4">
    <source>
        <dbReference type="Proteomes" id="UP000823399"/>
    </source>
</evidence>
<evidence type="ECO:0000256" key="1">
    <source>
        <dbReference type="SAM" id="MobiDB-lite"/>
    </source>
</evidence>
<dbReference type="OrthoDB" id="1751210at2759"/>
<reference evidence="3" key="1">
    <citation type="journal article" date="2020" name="New Phytol.">
        <title>Comparative genomics reveals dynamic genome evolution in host specialist ectomycorrhizal fungi.</title>
        <authorList>
            <person name="Lofgren L.A."/>
            <person name="Nguyen N.H."/>
            <person name="Vilgalys R."/>
            <person name="Ruytinx J."/>
            <person name="Liao H.L."/>
            <person name="Branco S."/>
            <person name="Kuo A."/>
            <person name="LaButti K."/>
            <person name="Lipzen A."/>
            <person name="Andreopoulos W."/>
            <person name="Pangilinan J."/>
            <person name="Riley R."/>
            <person name="Hundley H."/>
            <person name="Na H."/>
            <person name="Barry K."/>
            <person name="Grigoriev I.V."/>
            <person name="Stajich J.E."/>
            <person name="Kennedy P.G."/>
        </authorList>
    </citation>
    <scope>NUCLEOTIDE SEQUENCE</scope>
    <source>
        <strain evidence="3">FC423</strain>
    </source>
</reference>
<evidence type="ECO:0000313" key="3">
    <source>
        <dbReference type="EMBL" id="KAG2113902.1"/>
    </source>
</evidence>
<dbReference type="GO" id="GO:0005634">
    <property type="term" value="C:nucleus"/>
    <property type="evidence" value="ECO:0007669"/>
    <property type="project" value="TreeGrafter"/>
</dbReference>
<dbReference type="AlphaFoldDB" id="A0A9P7FC95"/>
<protein>
    <recommendedName>
        <fullName evidence="2">DUF7082 domain-containing protein</fullName>
    </recommendedName>
</protein>
<dbReference type="PANTHER" id="PTHR39463:SF1">
    <property type="entry name" value="MEDUSA"/>
    <property type="match status" value="1"/>
</dbReference>
<dbReference type="Pfam" id="PF23305">
    <property type="entry name" value="DUF7082"/>
    <property type="match status" value="1"/>
</dbReference>
<feature type="domain" description="DUF7082" evidence="2">
    <location>
        <begin position="256"/>
        <end position="408"/>
    </location>
</feature>
<organism evidence="3 4">
    <name type="scientific">Suillus discolor</name>
    <dbReference type="NCBI Taxonomy" id="1912936"/>
    <lineage>
        <taxon>Eukaryota</taxon>
        <taxon>Fungi</taxon>
        <taxon>Dikarya</taxon>
        <taxon>Basidiomycota</taxon>
        <taxon>Agaricomycotina</taxon>
        <taxon>Agaricomycetes</taxon>
        <taxon>Agaricomycetidae</taxon>
        <taxon>Boletales</taxon>
        <taxon>Suillineae</taxon>
        <taxon>Suillaceae</taxon>
        <taxon>Suillus</taxon>
    </lineage>
</organism>
<evidence type="ECO:0000259" key="2">
    <source>
        <dbReference type="Pfam" id="PF23305"/>
    </source>
</evidence>
<dbReference type="EMBL" id="JABBWM010000011">
    <property type="protein sequence ID" value="KAG2113902.1"/>
    <property type="molecule type" value="Genomic_DNA"/>
</dbReference>
<gene>
    <name evidence="3" type="ORF">F5147DRAFT_631136</name>
</gene>
<feature type="compositionally biased region" description="Low complexity" evidence="1">
    <location>
        <begin position="207"/>
        <end position="219"/>
    </location>
</feature>
<accession>A0A9P7FC95</accession>
<comment type="caution">
    <text evidence="3">The sequence shown here is derived from an EMBL/GenBank/DDBJ whole genome shotgun (WGS) entry which is preliminary data.</text>
</comment>
<keyword evidence="4" id="KW-1185">Reference proteome</keyword>